<gene>
    <name evidence="2" type="ordered locus">Os01g0133832</name>
    <name evidence="2" type="ORF">OSNPB_010133832</name>
</gene>
<protein>
    <submittedName>
        <fullName evidence="2">Os01g0133832 protein</fullName>
    </submittedName>
</protein>
<accession>A0A0P0UY65</accession>
<reference evidence="2 3" key="2">
    <citation type="journal article" date="2013" name="Plant Cell Physiol.">
        <title>Rice Annotation Project Database (RAP-DB): an integrative and interactive database for rice genomics.</title>
        <authorList>
            <person name="Sakai H."/>
            <person name="Lee S.S."/>
            <person name="Tanaka T."/>
            <person name="Numa H."/>
            <person name="Kim J."/>
            <person name="Kawahara Y."/>
            <person name="Wakimoto H."/>
            <person name="Yang C.C."/>
            <person name="Iwamoto M."/>
            <person name="Abe T."/>
            <person name="Yamada Y."/>
            <person name="Muto A."/>
            <person name="Inokuchi H."/>
            <person name="Ikemura T."/>
            <person name="Matsumoto T."/>
            <person name="Sasaki T."/>
            <person name="Itoh T."/>
        </authorList>
    </citation>
    <scope>NUCLEOTIDE SEQUENCE [LARGE SCALE GENOMIC DNA]</scope>
    <source>
        <strain evidence="3">cv. Nipponbare</strain>
    </source>
</reference>
<dbReference type="Proteomes" id="UP000059680">
    <property type="component" value="Chromosome 1"/>
</dbReference>
<feature type="region of interest" description="Disordered" evidence="1">
    <location>
        <begin position="23"/>
        <end position="46"/>
    </location>
</feature>
<feature type="non-terminal residue" evidence="2">
    <location>
        <position position="1"/>
    </location>
</feature>
<feature type="region of interest" description="Disordered" evidence="1">
    <location>
        <begin position="108"/>
        <end position="203"/>
    </location>
</feature>
<dbReference type="InParanoid" id="A0A0P0UY65"/>
<reference evidence="3" key="1">
    <citation type="journal article" date="2005" name="Nature">
        <title>The map-based sequence of the rice genome.</title>
        <authorList>
            <consortium name="International rice genome sequencing project (IRGSP)"/>
            <person name="Matsumoto T."/>
            <person name="Wu J."/>
            <person name="Kanamori H."/>
            <person name="Katayose Y."/>
            <person name="Fujisawa M."/>
            <person name="Namiki N."/>
            <person name="Mizuno H."/>
            <person name="Yamamoto K."/>
            <person name="Antonio B.A."/>
            <person name="Baba T."/>
            <person name="Sakata K."/>
            <person name="Nagamura Y."/>
            <person name="Aoki H."/>
            <person name="Arikawa K."/>
            <person name="Arita K."/>
            <person name="Bito T."/>
            <person name="Chiden Y."/>
            <person name="Fujitsuka N."/>
            <person name="Fukunaka R."/>
            <person name="Hamada M."/>
            <person name="Harada C."/>
            <person name="Hayashi A."/>
            <person name="Hijishita S."/>
            <person name="Honda M."/>
            <person name="Hosokawa S."/>
            <person name="Ichikawa Y."/>
            <person name="Idonuma A."/>
            <person name="Iijima M."/>
            <person name="Ikeda M."/>
            <person name="Ikeno M."/>
            <person name="Ito K."/>
            <person name="Ito S."/>
            <person name="Ito T."/>
            <person name="Ito Y."/>
            <person name="Ito Y."/>
            <person name="Iwabuchi A."/>
            <person name="Kamiya K."/>
            <person name="Karasawa W."/>
            <person name="Kurita K."/>
            <person name="Katagiri S."/>
            <person name="Kikuta A."/>
            <person name="Kobayashi H."/>
            <person name="Kobayashi N."/>
            <person name="Machita K."/>
            <person name="Maehara T."/>
            <person name="Masukawa M."/>
            <person name="Mizubayashi T."/>
            <person name="Mukai Y."/>
            <person name="Nagasaki H."/>
            <person name="Nagata Y."/>
            <person name="Naito S."/>
            <person name="Nakashima M."/>
            <person name="Nakama Y."/>
            <person name="Nakamichi Y."/>
            <person name="Nakamura M."/>
            <person name="Meguro A."/>
            <person name="Negishi M."/>
            <person name="Ohta I."/>
            <person name="Ohta T."/>
            <person name="Okamoto M."/>
            <person name="Ono N."/>
            <person name="Saji S."/>
            <person name="Sakaguchi M."/>
            <person name="Sakai K."/>
            <person name="Shibata M."/>
            <person name="Shimokawa T."/>
            <person name="Song J."/>
            <person name="Takazaki Y."/>
            <person name="Terasawa K."/>
            <person name="Tsugane M."/>
            <person name="Tsuji K."/>
            <person name="Ueda S."/>
            <person name="Waki K."/>
            <person name="Yamagata H."/>
            <person name="Yamamoto M."/>
            <person name="Yamamoto S."/>
            <person name="Yamane H."/>
            <person name="Yoshiki S."/>
            <person name="Yoshihara R."/>
            <person name="Yukawa K."/>
            <person name="Zhong H."/>
            <person name="Yano M."/>
            <person name="Yuan Q."/>
            <person name="Ouyang S."/>
            <person name="Liu J."/>
            <person name="Jones K.M."/>
            <person name="Gansberger K."/>
            <person name="Moffat K."/>
            <person name="Hill J."/>
            <person name="Bera J."/>
            <person name="Fadrosh D."/>
            <person name="Jin S."/>
            <person name="Johri S."/>
            <person name="Kim M."/>
            <person name="Overton L."/>
            <person name="Reardon M."/>
            <person name="Tsitrin T."/>
            <person name="Vuong H."/>
            <person name="Weaver B."/>
            <person name="Ciecko A."/>
            <person name="Tallon L."/>
            <person name="Jackson J."/>
            <person name="Pai G."/>
            <person name="Aken S.V."/>
            <person name="Utterback T."/>
            <person name="Reidmuller S."/>
            <person name="Feldblyum T."/>
            <person name="Hsiao J."/>
            <person name="Zismann V."/>
            <person name="Iobst S."/>
            <person name="de Vazeille A.R."/>
            <person name="Buell C.R."/>
            <person name="Ying K."/>
            <person name="Li Y."/>
            <person name="Lu T."/>
            <person name="Huang Y."/>
            <person name="Zhao Q."/>
            <person name="Feng Q."/>
            <person name="Zhang L."/>
            <person name="Zhu J."/>
            <person name="Weng Q."/>
            <person name="Mu J."/>
            <person name="Lu Y."/>
            <person name="Fan D."/>
            <person name="Liu Y."/>
            <person name="Guan J."/>
            <person name="Zhang Y."/>
            <person name="Yu S."/>
            <person name="Liu X."/>
            <person name="Zhang Y."/>
            <person name="Hong G."/>
            <person name="Han B."/>
            <person name="Choisne N."/>
            <person name="Demange N."/>
            <person name="Orjeda G."/>
            <person name="Samain S."/>
            <person name="Cattolico L."/>
            <person name="Pelletier E."/>
            <person name="Couloux A."/>
            <person name="Segurens B."/>
            <person name="Wincker P."/>
            <person name="D'Hont A."/>
            <person name="Scarpelli C."/>
            <person name="Weissenbach J."/>
            <person name="Salanoubat M."/>
            <person name="Quetier F."/>
            <person name="Yu Y."/>
            <person name="Kim H.R."/>
            <person name="Rambo T."/>
            <person name="Currie J."/>
            <person name="Collura K."/>
            <person name="Luo M."/>
            <person name="Yang T."/>
            <person name="Ammiraju J.S.S."/>
            <person name="Engler F."/>
            <person name="Soderlund C."/>
            <person name="Wing R.A."/>
            <person name="Palmer L.E."/>
            <person name="de la Bastide M."/>
            <person name="Spiegel L."/>
            <person name="Nascimento L."/>
            <person name="Zutavern T."/>
            <person name="O'Shaughnessy A."/>
            <person name="Dike S."/>
            <person name="Dedhia N."/>
            <person name="Preston R."/>
            <person name="Balija V."/>
            <person name="McCombie W.R."/>
            <person name="Chow T."/>
            <person name="Chen H."/>
            <person name="Chung M."/>
            <person name="Chen C."/>
            <person name="Shaw J."/>
            <person name="Wu H."/>
            <person name="Hsiao K."/>
            <person name="Chao Y."/>
            <person name="Chu M."/>
            <person name="Cheng C."/>
            <person name="Hour A."/>
            <person name="Lee P."/>
            <person name="Lin S."/>
            <person name="Lin Y."/>
            <person name="Liou J."/>
            <person name="Liu S."/>
            <person name="Hsing Y."/>
            <person name="Raghuvanshi S."/>
            <person name="Mohanty A."/>
            <person name="Bharti A.K."/>
            <person name="Gaur A."/>
            <person name="Gupta V."/>
            <person name="Kumar D."/>
            <person name="Ravi V."/>
            <person name="Vij S."/>
            <person name="Kapur A."/>
            <person name="Khurana P."/>
            <person name="Khurana P."/>
            <person name="Khurana J.P."/>
            <person name="Tyagi A.K."/>
            <person name="Gaikwad K."/>
            <person name="Singh A."/>
            <person name="Dalal V."/>
            <person name="Srivastava S."/>
            <person name="Dixit A."/>
            <person name="Pal A.K."/>
            <person name="Ghazi I.A."/>
            <person name="Yadav M."/>
            <person name="Pandit A."/>
            <person name="Bhargava A."/>
            <person name="Sureshbabu K."/>
            <person name="Batra K."/>
            <person name="Sharma T.R."/>
            <person name="Mohapatra T."/>
            <person name="Singh N.K."/>
            <person name="Messing J."/>
            <person name="Nelson A.B."/>
            <person name="Fuks G."/>
            <person name="Kavchok S."/>
            <person name="Keizer G."/>
            <person name="Linton E."/>
            <person name="Llaca V."/>
            <person name="Song R."/>
            <person name="Tanyolac B."/>
            <person name="Young S."/>
            <person name="Ho-Il K."/>
            <person name="Hahn J.H."/>
            <person name="Sangsakoo G."/>
            <person name="Vanavichit A."/>
            <person name="de Mattos Luiz.A.T."/>
            <person name="Zimmer P.D."/>
            <person name="Malone G."/>
            <person name="Dellagostin O."/>
            <person name="de Oliveira A.C."/>
            <person name="Bevan M."/>
            <person name="Bancroft I."/>
            <person name="Minx P."/>
            <person name="Cordum H."/>
            <person name="Wilson R."/>
            <person name="Cheng Z."/>
            <person name="Jin W."/>
            <person name="Jiang J."/>
            <person name="Leong S.A."/>
            <person name="Iwama H."/>
            <person name="Gojobori T."/>
            <person name="Itoh T."/>
            <person name="Niimura Y."/>
            <person name="Fujii Y."/>
            <person name="Habara T."/>
            <person name="Sakai H."/>
            <person name="Sato Y."/>
            <person name="Wilson G."/>
            <person name="Kumar K."/>
            <person name="McCouch S."/>
            <person name="Juretic N."/>
            <person name="Hoen D."/>
            <person name="Wright S."/>
            <person name="Bruskiewich R."/>
            <person name="Bureau T."/>
            <person name="Miyao A."/>
            <person name="Hirochika H."/>
            <person name="Nishikawa T."/>
            <person name="Kadowaki K."/>
            <person name="Sugiura M."/>
            <person name="Burr B."/>
            <person name="Sasaki T."/>
        </authorList>
    </citation>
    <scope>NUCLEOTIDE SEQUENCE [LARGE SCALE GENOMIC DNA]</scope>
    <source>
        <strain evidence="3">cv. Nipponbare</strain>
    </source>
</reference>
<dbReference type="AlphaFoldDB" id="A0A0P0UY65"/>
<organism evidence="2 3">
    <name type="scientific">Oryza sativa subsp. japonica</name>
    <name type="common">Rice</name>
    <dbReference type="NCBI Taxonomy" id="39947"/>
    <lineage>
        <taxon>Eukaryota</taxon>
        <taxon>Viridiplantae</taxon>
        <taxon>Streptophyta</taxon>
        <taxon>Embryophyta</taxon>
        <taxon>Tracheophyta</taxon>
        <taxon>Spermatophyta</taxon>
        <taxon>Magnoliopsida</taxon>
        <taxon>Liliopsida</taxon>
        <taxon>Poales</taxon>
        <taxon>Poaceae</taxon>
        <taxon>BOP clade</taxon>
        <taxon>Oryzoideae</taxon>
        <taxon>Oryzeae</taxon>
        <taxon>Oryzinae</taxon>
        <taxon>Oryza</taxon>
        <taxon>Oryza sativa</taxon>
    </lineage>
</organism>
<feature type="compositionally biased region" description="Basic and acidic residues" evidence="1">
    <location>
        <begin position="146"/>
        <end position="162"/>
    </location>
</feature>
<keyword evidence="3" id="KW-1185">Reference proteome</keyword>
<evidence type="ECO:0000256" key="1">
    <source>
        <dbReference type="SAM" id="MobiDB-lite"/>
    </source>
</evidence>
<sequence length="203" mass="23387">RGRVDSRRRVRLLRLVLARRQRRAAETSIPAERPNRKLGHRHRNPPRQKIVGDIEVLQHRERNAVNPAAEPVGVQPQREQPVEPVELRWHDAGQVVERQVEAIQPVQRPNRRRYRAGQRVAGEEQQLEPRERREVGNGAGEAVPLETKHAEAVKPRERRERGVAGQAETLEHQPRHPPTRAADTPPRPARRWVGCQVPARQRA</sequence>
<dbReference type="PaxDb" id="39947-A0A0P0UY65"/>
<proteinExistence type="predicted"/>
<reference evidence="2 3" key="3">
    <citation type="journal article" date="2013" name="Rice">
        <title>Improvement of the Oryza sativa Nipponbare reference genome using next generation sequence and optical map data.</title>
        <authorList>
            <person name="Kawahara Y."/>
            <person name="de la Bastide M."/>
            <person name="Hamilton J.P."/>
            <person name="Kanamori H."/>
            <person name="McCombie W.R."/>
            <person name="Ouyang S."/>
            <person name="Schwartz D.C."/>
            <person name="Tanaka T."/>
            <person name="Wu J."/>
            <person name="Zhou S."/>
            <person name="Childs K.L."/>
            <person name="Davidson R.M."/>
            <person name="Lin H."/>
            <person name="Quesada-Ocampo L."/>
            <person name="Vaillancourt B."/>
            <person name="Sakai H."/>
            <person name="Lee S.S."/>
            <person name="Kim J."/>
            <person name="Numa H."/>
            <person name="Itoh T."/>
            <person name="Buell C.R."/>
            <person name="Matsumoto T."/>
        </authorList>
    </citation>
    <scope>NUCLEOTIDE SEQUENCE [LARGE SCALE GENOMIC DNA]</scope>
    <source>
        <strain evidence="3">cv. Nipponbare</strain>
    </source>
</reference>
<feature type="compositionally biased region" description="Basic residues" evidence="1">
    <location>
        <begin position="36"/>
        <end position="46"/>
    </location>
</feature>
<dbReference type="EMBL" id="AP014957">
    <property type="protein sequence ID" value="BAS70245.1"/>
    <property type="molecule type" value="Genomic_DNA"/>
</dbReference>
<name>A0A0P0UY65_ORYSJ</name>
<evidence type="ECO:0000313" key="3">
    <source>
        <dbReference type="Proteomes" id="UP000059680"/>
    </source>
</evidence>
<evidence type="ECO:0000313" key="2">
    <source>
        <dbReference type="EMBL" id="BAS70245.1"/>
    </source>
</evidence>
<dbReference type="Gramene" id="Os01t0133832-00">
    <property type="protein sequence ID" value="Os01t0133832-00"/>
    <property type="gene ID" value="Os01g0133832"/>
</dbReference>